<feature type="compositionally biased region" description="Basic and acidic residues" evidence="1">
    <location>
        <begin position="33"/>
        <end position="48"/>
    </location>
</feature>
<dbReference type="EMBL" id="CP045902">
    <property type="protein sequence ID" value="QQP38626.1"/>
    <property type="molecule type" value="Genomic_DNA"/>
</dbReference>
<feature type="non-terminal residue" evidence="2">
    <location>
        <position position="1"/>
    </location>
</feature>
<evidence type="ECO:0000256" key="1">
    <source>
        <dbReference type="SAM" id="MobiDB-lite"/>
    </source>
</evidence>
<name>A0A7T8GW27_CALRO</name>
<keyword evidence="3" id="KW-1185">Reference proteome</keyword>
<organism evidence="2 3">
    <name type="scientific">Caligus rogercresseyi</name>
    <name type="common">Sea louse</name>
    <dbReference type="NCBI Taxonomy" id="217165"/>
    <lineage>
        <taxon>Eukaryota</taxon>
        <taxon>Metazoa</taxon>
        <taxon>Ecdysozoa</taxon>
        <taxon>Arthropoda</taxon>
        <taxon>Crustacea</taxon>
        <taxon>Multicrustacea</taxon>
        <taxon>Hexanauplia</taxon>
        <taxon>Copepoda</taxon>
        <taxon>Siphonostomatoida</taxon>
        <taxon>Caligidae</taxon>
        <taxon>Caligus</taxon>
    </lineage>
</organism>
<protein>
    <submittedName>
        <fullName evidence="2">Uncharacterized protein</fullName>
    </submittedName>
</protein>
<reference evidence="3" key="1">
    <citation type="submission" date="2021-01" db="EMBL/GenBank/DDBJ databases">
        <title>Caligus Genome Assembly.</title>
        <authorList>
            <person name="Gallardo-Escarate C."/>
        </authorList>
    </citation>
    <scope>NUCLEOTIDE SEQUENCE [LARGE SCALE GENOMIC DNA]</scope>
</reference>
<feature type="compositionally biased region" description="Acidic residues" evidence="1">
    <location>
        <begin position="87"/>
        <end position="100"/>
    </location>
</feature>
<dbReference type="AlphaFoldDB" id="A0A7T8GW27"/>
<dbReference type="OrthoDB" id="60433at2759"/>
<proteinExistence type="predicted"/>
<evidence type="ECO:0000313" key="3">
    <source>
        <dbReference type="Proteomes" id="UP000595437"/>
    </source>
</evidence>
<accession>A0A7T8GW27</accession>
<feature type="region of interest" description="Disordered" evidence="1">
    <location>
        <begin position="31"/>
        <end position="109"/>
    </location>
</feature>
<dbReference type="Proteomes" id="UP000595437">
    <property type="component" value="Chromosome 13"/>
</dbReference>
<gene>
    <name evidence="2" type="ORF">FKW44_019249</name>
</gene>
<evidence type="ECO:0000313" key="2">
    <source>
        <dbReference type="EMBL" id="QQP38626.1"/>
    </source>
</evidence>
<sequence>ASEKNAGILRFGSLSVKVKKTTEAFNNYFHSGSHSDKKIFNLDNEKMPPPKFAPIKKRRSKRSVDFGKVKSAPSTPTIDHVSMKDVLEEEEDENDSDSEYGFDAGWSNA</sequence>